<gene>
    <name evidence="2" type="ORF">BDV35DRAFT_334388</name>
</gene>
<dbReference type="EMBL" id="ML734552">
    <property type="protein sequence ID" value="KAB8253147.1"/>
    <property type="molecule type" value="Genomic_DNA"/>
</dbReference>
<protein>
    <submittedName>
        <fullName evidence="2">Uncharacterized protein</fullName>
    </submittedName>
</protein>
<keyword evidence="1" id="KW-0732">Signal</keyword>
<reference evidence="2" key="1">
    <citation type="submission" date="2019-04" db="EMBL/GenBank/DDBJ databases">
        <title>Friends and foes A comparative genomics study of 23 Aspergillus species from section Flavi.</title>
        <authorList>
            <consortium name="DOE Joint Genome Institute"/>
            <person name="Kjaerbolling I."/>
            <person name="Vesth T."/>
            <person name="Frisvad J.C."/>
            <person name="Nybo J.L."/>
            <person name="Theobald S."/>
            <person name="Kildgaard S."/>
            <person name="Isbrandt T."/>
            <person name="Kuo A."/>
            <person name="Sato A."/>
            <person name="Lyhne E.K."/>
            <person name="Kogle M.E."/>
            <person name="Wiebenga A."/>
            <person name="Kun R.S."/>
            <person name="Lubbers R.J."/>
            <person name="Makela M.R."/>
            <person name="Barry K."/>
            <person name="Chovatia M."/>
            <person name="Clum A."/>
            <person name="Daum C."/>
            <person name="Haridas S."/>
            <person name="He G."/>
            <person name="LaButti K."/>
            <person name="Lipzen A."/>
            <person name="Mondo S."/>
            <person name="Riley R."/>
            <person name="Salamov A."/>
            <person name="Simmons B.A."/>
            <person name="Magnuson J.K."/>
            <person name="Henrissat B."/>
            <person name="Mortensen U.H."/>
            <person name="Larsen T.O."/>
            <person name="Devries R.P."/>
            <person name="Grigoriev I.V."/>
            <person name="Machida M."/>
            <person name="Baker S.E."/>
            <person name="Andersen M.R."/>
        </authorList>
    </citation>
    <scope>NUCLEOTIDE SEQUENCE [LARGE SCALE GENOMIC DNA]</scope>
    <source>
        <strain evidence="2">CBS 121.62</strain>
    </source>
</reference>
<name>A0A5N6HH36_ASPFL</name>
<sequence length="117" mass="12781">MHILYLTTIVIFVTATLAASIDHKLDIHNQTSQNHNSSKNITLQSHNATTKTDNSGCVEVQNCQSVKTAAPSNASTNGTKDHCHANGWPCIHFSSCCSEICQWTWPAGYPIPIRQCA</sequence>
<organism evidence="2">
    <name type="scientific">Aspergillus flavus</name>
    <dbReference type="NCBI Taxonomy" id="5059"/>
    <lineage>
        <taxon>Eukaryota</taxon>
        <taxon>Fungi</taxon>
        <taxon>Dikarya</taxon>
        <taxon>Ascomycota</taxon>
        <taxon>Pezizomycotina</taxon>
        <taxon>Eurotiomycetes</taxon>
        <taxon>Eurotiomycetidae</taxon>
        <taxon>Eurotiales</taxon>
        <taxon>Aspergillaceae</taxon>
        <taxon>Aspergillus</taxon>
        <taxon>Aspergillus subgen. Circumdati</taxon>
    </lineage>
</organism>
<accession>A0A5N6HH36</accession>
<feature type="signal peptide" evidence="1">
    <location>
        <begin position="1"/>
        <end position="18"/>
    </location>
</feature>
<proteinExistence type="predicted"/>
<feature type="chain" id="PRO_5024797638" evidence="1">
    <location>
        <begin position="19"/>
        <end position="117"/>
    </location>
</feature>
<evidence type="ECO:0000313" key="2">
    <source>
        <dbReference type="EMBL" id="KAB8253147.1"/>
    </source>
</evidence>
<evidence type="ECO:0000256" key="1">
    <source>
        <dbReference type="SAM" id="SignalP"/>
    </source>
</evidence>
<dbReference type="AlphaFoldDB" id="A0A5N6HH36"/>
<dbReference type="Proteomes" id="UP000325434">
    <property type="component" value="Unassembled WGS sequence"/>
</dbReference>